<evidence type="ECO:0000256" key="1">
    <source>
        <dbReference type="SAM" id="MobiDB-lite"/>
    </source>
</evidence>
<reference evidence="3 4" key="1">
    <citation type="submission" date="2016-10" db="EMBL/GenBank/DDBJ databases">
        <authorList>
            <person name="de Groot N.N."/>
        </authorList>
    </citation>
    <scope>NUCLEOTIDE SEQUENCE [LARGE SCALE GENOMIC DNA]</scope>
    <source>
        <strain evidence="3 4">DSM 10495</strain>
    </source>
</reference>
<sequence length="122" mass="13590">MTRVRVVGPSARSQAPVPLRPAPGGARQSTEDDAAHVYLRSLLRTQLRLALVVALGFLLIAATFSVLLVWVPWLRDLSVLSVPFEWILLGAGLFPVILLGAVLYTRLAQRNEDRYRDLTEDR</sequence>
<keyword evidence="2" id="KW-0812">Transmembrane</keyword>
<keyword evidence="4" id="KW-1185">Reference proteome</keyword>
<keyword evidence="2" id="KW-1133">Transmembrane helix</keyword>
<dbReference type="STRING" id="156980.SAMN04489745_2667"/>
<accession>A0A1H4RWI8</accession>
<evidence type="ECO:0000313" key="4">
    <source>
        <dbReference type="Proteomes" id="UP000182652"/>
    </source>
</evidence>
<dbReference type="Proteomes" id="UP000182652">
    <property type="component" value="Unassembled WGS sequence"/>
</dbReference>
<feature type="transmembrane region" description="Helical" evidence="2">
    <location>
        <begin position="86"/>
        <end position="107"/>
    </location>
</feature>
<evidence type="ECO:0008006" key="5">
    <source>
        <dbReference type="Google" id="ProtNLM"/>
    </source>
</evidence>
<gene>
    <name evidence="3" type="ORF">SAMN04489745_2667</name>
</gene>
<protein>
    <recommendedName>
        <fullName evidence="5">DUF485 domain-containing protein</fullName>
    </recommendedName>
</protein>
<dbReference type="RefSeq" id="WP_066215226.1">
    <property type="nucleotide sequence ID" value="NZ_FNSN01000003.1"/>
</dbReference>
<proteinExistence type="predicted"/>
<keyword evidence="2" id="KW-0472">Membrane</keyword>
<feature type="region of interest" description="Disordered" evidence="1">
    <location>
        <begin position="1"/>
        <end position="30"/>
    </location>
</feature>
<evidence type="ECO:0000256" key="2">
    <source>
        <dbReference type="SAM" id="Phobius"/>
    </source>
</evidence>
<dbReference type="AlphaFoldDB" id="A0A1H4RWI8"/>
<evidence type="ECO:0000313" key="3">
    <source>
        <dbReference type="EMBL" id="SEC35961.1"/>
    </source>
</evidence>
<organism evidence="3 4">
    <name type="scientific">Arthrobacter woluwensis</name>
    <dbReference type="NCBI Taxonomy" id="156980"/>
    <lineage>
        <taxon>Bacteria</taxon>
        <taxon>Bacillati</taxon>
        <taxon>Actinomycetota</taxon>
        <taxon>Actinomycetes</taxon>
        <taxon>Micrococcales</taxon>
        <taxon>Micrococcaceae</taxon>
        <taxon>Arthrobacter</taxon>
    </lineage>
</organism>
<feature type="transmembrane region" description="Helical" evidence="2">
    <location>
        <begin position="49"/>
        <end position="74"/>
    </location>
</feature>
<name>A0A1H4RWI8_9MICC</name>
<dbReference type="EMBL" id="FNSN01000003">
    <property type="protein sequence ID" value="SEC35961.1"/>
    <property type="molecule type" value="Genomic_DNA"/>
</dbReference>